<sequence length="100" mass="11402">MQDGFDRPERKVTAAPSRFRFLFLLNYFLHQLHLPKNQPILQNSKSSIARSPLHTYSFVILVASSLQIYPSRFNLIVIQLSLLLVQAKTSHSLSIPALPD</sequence>
<evidence type="ECO:0000313" key="2">
    <source>
        <dbReference type="Proteomes" id="UP000008783"/>
    </source>
</evidence>
<gene>
    <name evidence="1" type="ORF">PGTG_18809</name>
</gene>
<dbReference type="InParanoid" id="E3L8L6"/>
<dbReference type="HOGENOM" id="CLU_2307409_0_0_1"/>
<protein>
    <submittedName>
        <fullName evidence="1">Uncharacterized protein</fullName>
    </submittedName>
</protein>
<reference key="1">
    <citation type="submission" date="2007-01" db="EMBL/GenBank/DDBJ databases">
        <title>The Genome Sequence of Puccinia graminis f. sp. tritici Strain CRL 75-36-700-3.</title>
        <authorList>
            <consortium name="The Broad Institute Genome Sequencing Platform"/>
            <person name="Birren B."/>
            <person name="Lander E."/>
            <person name="Galagan J."/>
            <person name="Nusbaum C."/>
            <person name="Devon K."/>
            <person name="Cuomo C."/>
            <person name="Jaffe D."/>
            <person name="Butler J."/>
            <person name="Alvarez P."/>
            <person name="Gnerre S."/>
            <person name="Grabherr M."/>
            <person name="Mauceli E."/>
            <person name="Brockman W."/>
            <person name="Young S."/>
            <person name="LaButti K."/>
            <person name="Sykes S."/>
            <person name="DeCaprio D."/>
            <person name="Crawford M."/>
            <person name="Koehrsen M."/>
            <person name="Engels R."/>
            <person name="Montgomery P."/>
            <person name="Pearson M."/>
            <person name="Howarth C."/>
            <person name="Larson L."/>
            <person name="White J."/>
            <person name="Zeng Q."/>
            <person name="Kodira C."/>
            <person name="Yandava C."/>
            <person name="Alvarado L."/>
            <person name="O'Leary S."/>
            <person name="Szabo L."/>
            <person name="Dean R."/>
            <person name="Schein J."/>
        </authorList>
    </citation>
    <scope>NUCLEOTIDE SEQUENCE</scope>
    <source>
        <strain>CRL 75-36-700-3</strain>
    </source>
</reference>
<dbReference type="EMBL" id="DS178375">
    <property type="protein sequence ID" value="EFP92891.1"/>
    <property type="molecule type" value="Genomic_DNA"/>
</dbReference>
<evidence type="ECO:0000313" key="1">
    <source>
        <dbReference type="EMBL" id="EFP92891.1"/>
    </source>
</evidence>
<dbReference type="GeneID" id="10542700"/>
<reference evidence="2" key="2">
    <citation type="journal article" date="2011" name="Proc. Natl. Acad. Sci. U.S.A.">
        <title>Obligate biotrophy features unraveled by the genomic analysis of rust fungi.</title>
        <authorList>
            <person name="Duplessis S."/>
            <person name="Cuomo C.A."/>
            <person name="Lin Y.-C."/>
            <person name="Aerts A."/>
            <person name="Tisserant E."/>
            <person name="Veneault-Fourrey C."/>
            <person name="Joly D.L."/>
            <person name="Hacquard S."/>
            <person name="Amselem J."/>
            <person name="Cantarel B.L."/>
            <person name="Chiu R."/>
            <person name="Coutinho P.M."/>
            <person name="Feau N."/>
            <person name="Field M."/>
            <person name="Frey P."/>
            <person name="Gelhaye E."/>
            <person name="Goldberg J."/>
            <person name="Grabherr M.G."/>
            <person name="Kodira C.D."/>
            <person name="Kohler A."/>
            <person name="Kuees U."/>
            <person name="Lindquist E.A."/>
            <person name="Lucas S.M."/>
            <person name="Mago R."/>
            <person name="Mauceli E."/>
            <person name="Morin E."/>
            <person name="Murat C."/>
            <person name="Pangilinan J.L."/>
            <person name="Park R."/>
            <person name="Pearson M."/>
            <person name="Quesneville H."/>
            <person name="Rouhier N."/>
            <person name="Sakthikumar S."/>
            <person name="Salamov A.A."/>
            <person name="Schmutz J."/>
            <person name="Selles B."/>
            <person name="Shapiro H."/>
            <person name="Tanguay P."/>
            <person name="Tuskan G.A."/>
            <person name="Henrissat B."/>
            <person name="Van de Peer Y."/>
            <person name="Rouze P."/>
            <person name="Ellis J.G."/>
            <person name="Dodds P.N."/>
            <person name="Schein J.E."/>
            <person name="Zhong S."/>
            <person name="Hamelin R.C."/>
            <person name="Grigoriev I.V."/>
            <person name="Szabo L.J."/>
            <person name="Martin F."/>
        </authorList>
    </citation>
    <scope>NUCLEOTIDE SEQUENCE [LARGE SCALE GENOMIC DNA]</scope>
    <source>
        <strain evidence="2">CRL 75-36-700-3 / race SCCL</strain>
    </source>
</reference>
<name>E3L8L6_PUCGT</name>
<accession>E3L8L6</accession>
<organism evidence="1 2">
    <name type="scientific">Puccinia graminis f. sp. tritici (strain CRL 75-36-700-3 / race SCCL)</name>
    <name type="common">Black stem rust fungus</name>
    <dbReference type="NCBI Taxonomy" id="418459"/>
    <lineage>
        <taxon>Eukaryota</taxon>
        <taxon>Fungi</taxon>
        <taxon>Dikarya</taxon>
        <taxon>Basidiomycota</taxon>
        <taxon>Pucciniomycotina</taxon>
        <taxon>Pucciniomycetes</taxon>
        <taxon>Pucciniales</taxon>
        <taxon>Pucciniaceae</taxon>
        <taxon>Puccinia</taxon>
    </lineage>
</organism>
<keyword evidence="2" id="KW-1185">Reference proteome</keyword>
<dbReference type="AlphaFoldDB" id="E3L8L6"/>
<proteinExistence type="predicted"/>
<dbReference type="KEGG" id="pgr:PGTG_18809"/>
<dbReference type="VEuPathDB" id="FungiDB:PGTG_18809"/>
<dbReference type="Proteomes" id="UP000008783">
    <property type="component" value="Unassembled WGS sequence"/>
</dbReference>
<dbReference type="RefSeq" id="XP_003337310.1">
    <property type="nucleotide sequence ID" value="XM_003337262.2"/>
</dbReference>